<feature type="transmembrane region" description="Helical" evidence="8">
    <location>
        <begin position="254"/>
        <end position="271"/>
    </location>
</feature>
<evidence type="ECO:0000256" key="1">
    <source>
        <dbReference type="ARBA" id="ARBA00004651"/>
    </source>
</evidence>
<feature type="domain" description="Major facilitator superfamily (MFS) profile" evidence="9">
    <location>
        <begin position="36"/>
        <end position="473"/>
    </location>
</feature>
<evidence type="ECO:0000256" key="6">
    <source>
        <dbReference type="ARBA" id="ARBA00023136"/>
    </source>
</evidence>
<dbReference type="PRINTS" id="PR01036">
    <property type="entry name" value="TCRTETB"/>
</dbReference>
<feature type="region of interest" description="Disordered" evidence="7">
    <location>
        <begin position="1"/>
        <end position="23"/>
    </location>
</feature>
<keyword evidence="5 8" id="KW-1133">Transmembrane helix</keyword>
<dbReference type="InterPro" id="IPR011701">
    <property type="entry name" value="MFS"/>
</dbReference>
<reference evidence="10 11" key="1">
    <citation type="submission" date="2019-06" db="EMBL/GenBank/DDBJ databases">
        <title>Sequencing the genomes of 1000 actinobacteria strains.</title>
        <authorList>
            <person name="Klenk H.-P."/>
        </authorList>
    </citation>
    <scope>NUCLEOTIDE SEQUENCE [LARGE SCALE GENOMIC DNA]</scope>
    <source>
        <strain evidence="10 11">DSM 45456</strain>
    </source>
</reference>
<feature type="transmembrane region" description="Helical" evidence="8">
    <location>
        <begin position="380"/>
        <end position="405"/>
    </location>
</feature>
<feature type="transmembrane region" description="Helical" evidence="8">
    <location>
        <begin position="417"/>
        <end position="444"/>
    </location>
</feature>
<evidence type="ECO:0000256" key="7">
    <source>
        <dbReference type="SAM" id="MobiDB-lite"/>
    </source>
</evidence>
<organism evidence="10 11">
    <name type="scientific">Saccharothrix saharensis</name>
    <dbReference type="NCBI Taxonomy" id="571190"/>
    <lineage>
        <taxon>Bacteria</taxon>
        <taxon>Bacillati</taxon>
        <taxon>Actinomycetota</taxon>
        <taxon>Actinomycetes</taxon>
        <taxon>Pseudonocardiales</taxon>
        <taxon>Pseudonocardiaceae</taxon>
        <taxon>Saccharothrix</taxon>
    </lineage>
</organism>
<dbReference type="Gene3D" id="1.20.1720.10">
    <property type="entry name" value="Multidrug resistance protein D"/>
    <property type="match status" value="1"/>
</dbReference>
<dbReference type="PANTHER" id="PTHR42718:SF46">
    <property type="entry name" value="BLR6921 PROTEIN"/>
    <property type="match status" value="1"/>
</dbReference>
<evidence type="ECO:0000259" key="9">
    <source>
        <dbReference type="PROSITE" id="PS50850"/>
    </source>
</evidence>
<comment type="caution">
    <text evidence="10">The sequence shown here is derived from an EMBL/GenBank/DDBJ whole genome shotgun (WGS) entry which is preliminary data.</text>
</comment>
<feature type="transmembrane region" description="Helical" evidence="8">
    <location>
        <begin position="192"/>
        <end position="210"/>
    </location>
</feature>
<keyword evidence="6 8" id="KW-0472">Membrane</keyword>
<keyword evidence="11" id="KW-1185">Reference proteome</keyword>
<evidence type="ECO:0000256" key="2">
    <source>
        <dbReference type="ARBA" id="ARBA00022448"/>
    </source>
</evidence>
<evidence type="ECO:0000256" key="4">
    <source>
        <dbReference type="ARBA" id="ARBA00022692"/>
    </source>
</evidence>
<dbReference type="InterPro" id="IPR020846">
    <property type="entry name" value="MFS_dom"/>
</dbReference>
<feature type="transmembrane region" description="Helical" evidence="8">
    <location>
        <begin position="356"/>
        <end position="374"/>
    </location>
</feature>
<accession>A0A543JAL9</accession>
<dbReference type="CDD" id="cd17321">
    <property type="entry name" value="MFS_MMR_MDR_like"/>
    <property type="match status" value="1"/>
</dbReference>
<dbReference type="Gene3D" id="1.20.1250.20">
    <property type="entry name" value="MFS general substrate transporter like domains"/>
    <property type="match status" value="1"/>
</dbReference>
<evidence type="ECO:0000256" key="5">
    <source>
        <dbReference type="ARBA" id="ARBA00022989"/>
    </source>
</evidence>
<keyword evidence="3" id="KW-1003">Cell membrane</keyword>
<feature type="transmembrane region" description="Helical" evidence="8">
    <location>
        <begin position="326"/>
        <end position="344"/>
    </location>
</feature>
<dbReference type="OrthoDB" id="7375466at2"/>
<dbReference type="Proteomes" id="UP000316628">
    <property type="component" value="Unassembled WGS sequence"/>
</dbReference>
<feature type="transmembrane region" description="Helical" evidence="8">
    <location>
        <begin position="102"/>
        <end position="120"/>
    </location>
</feature>
<feature type="transmembrane region" description="Helical" evidence="8">
    <location>
        <begin position="34"/>
        <end position="58"/>
    </location>
</feature>
<dbReference type="Pfam" id="PF07690">
    <property type="entry name" value="MFS_1"/>
    <property type="match status" value="1"/>
</dbReference>
<evidence type="ECO:0000313" key="11">
    <source>
        <dbReference type="Proteomes" id="UP000316628"/>
    </source>
</evidence>
<dbReference type="InterPro" id="IPR036259">
    <property type="entry name" value="MFS_trans_sf"/>
</dbReference>
<evidence type="ECO:0000256" key="3">
    <source>
        <dbReference type="ARBA" id="ARBA00022475"/>
    </source>
</evidence>
<comment type="subcellular location">
    <subcellularLocation>
        <location evidence="1">Cell membrane</location>
        <topology evidence="1">Multi-pass membrane protein</topology>
    </subcellularLocation>
</comment>
<sequence>MSTSLSPNEEQRGNDTGSAPDTGTERVRWNARQWILLVIFSGAITLDGLENSMIAVAIPEIQQAFGVTAATAQWVPGAYILAFGAFLLLGGRCADLFGRRRVFVIGMAVFAVVSMIGAFADDPLLIILTRFVKGVAAGFTAPAAMSLLTTTFPEGPQRNKAFGIFNVFEASGYSSGLLIGGFLAALNWRSTFVLPAVVALLLMVGAMRFVPRDPARSEKVRLDVGGALTLLLGMLLLVFTVVEAPEVGWSSVRTIGGFVLSALLLAAFVVIERKVREPLIRLSILRNRNLVLANVSMFLLYGGALGFQFVLALYLQNMNGWEPWQMSFVILPGTALTLLIGPKLGWLIDKFGVSRVALVGLISFIPCYLLFLRIGPEPDLWGVLVPVALIWGLGFALALASLMVAGTAGIRDEDQGLAAGLLNSSLQIGGAFGLAVVTAVIVPATQLGELYPGVATMLIFSVLALLAHAMRKKTTA</sequence>
<feature type="transmembrane region" description="Helical" evidence="8">
    <location>
        <begin position="450"/>
        <end position="470"/>
    </location>
</feature>
<feature type="transmembrane region" description="Helical" evidence="8">
    <location>
        <begin position="291"/>
        <end position="314"/>
    </location>
</feature>
<dbReference type="GO" id="GO:0022857">
    <property type="term" value="F:transmembrane transporter activity"/>
    <property type="evidence" value="ECO:0007669"/>
    <property type="project" value="InterPro"/>
</dbReference>
<dbReference type="RefSeq" id="WP_141977488.1">
    <property type="nucleotide sequence ID" value="NZ_VFPP01000001.1"/>
</dbReference>
<dbReference type="PROSITE" id="PS00216">
    <property type="entry name" value="SUGAR_TRANSPORT_1"/>
    <property type="match status" value="1"/>
</dbReference>
<keyword evidence="4 8" id="KW-0812">Transmembrane</keyword>
<name>A0A543JAL9_9PSEU</name>
<dbReference type="AlphaFoldDB" id="A0A543JAL9"/>
<dbReference type="InterPro" id="IPR005829">
    <property type="entry name" value="Sugar_transporter_CS"/>
</dbReference>
<dbReference type="PROSITE" id="PS50850">
    <property type="entry name" value="MFS"/>
    <property type="match status" value="1"/>
</dbReference>
<protein>
    <submittedName>
        <fullName evidence="10">EmrB/QacA subfamily drug resistance transporter</fullName>
    </submittedName>
</protein>
<dbReference type="PANTHER" id="PTHR42718">
    <property type="entry name" value="MAJOR FACILITATOR SUPERFAMILY MULTIDRUG TRANSPORTER MFSC"/>
    <property type="match status" value="1"/>
</dbReference>
<feature type="transmembrane region" description="Helical" evidence="8">
    <location>
        <begin position="222"/>
        <end position="242"/>
    </location>
</feature>
<feature type="transmembrane region" description="Helical" evidence="8">
    <location>
        <begin position="161"/>
        <end position="186"/>
    </location>
</feature>
<dbReference type="SUPFAM" id="SSF103473">
    <property type="entry name" value="MFS general substrate transporter"/>
    <property type="match status" value="1"/>
</dbReference>
<gene>
    <name evidence="10" type="ORF">FHX81_2196</name>
</gene>
<proteinExistence type="predicted"/>
<dbReference type="GO" id="GO:0005886">
    <property type="term" value="C:plasma membrane"/>
    <property type="evidence" value="ECO:0007669"/>
    <property type="project" value="UniProtKB-SubCell"/>
</dbReference>
<keyword evidence="2" id="KW-0813">Transport</keyword>
<dbReference type="EMBL" id="VFPP01000001">
    <property type="protein sequence ID" value="TQM79885.1"/>
    <property type="molecule type" value="Genomic_DNA"/>
</dbReference>
<feature type="compositionally biased region" description="Polar residues" evidence="7">
    <location>
        <begin position="1"/>
        <end position="21"/>
    </location>
</feature>
<feature type="transmembrane region" description="Helical" evidence="8">
    <location>
        <begin position="64"/>
        <end position="90"/>
    </location>
</feature>
<evidence type="ECO:0000313" key="10">
    <source>
        <dbReference type="EMBL" id="TQM79885.1"/>
    </source>
</evidence>
<evidence type="ECO:0000256" key="8">
    <source>
        <dbReference type="SAM" id="Phobius"/>
    </source>
</evidence>
<feature type="transmembrane region" description="Helical" evidence="8">
    <location>
        <begin position="126"/>
        <end position="149"/>
    </location>
</feature>